<feature type="transmembrane region" description="Helical" evidence="5">
    <location>
        <begin position="210"/>
        <end position="228"/>
    </location>
</feature>
<sequence>MVLLCGMGWLSIFTLANAFCNKYIDFSAVRAASGIGGAFIMPNAVAMLLIAVPPGKARNTCIGFFAASAPLGGWLGSLLAGVFEDWRWVFRLLAIVGTVTTLRLQSYIIATLVLSVAFFIAFVYWEKRVAREPIMPLSIFKIPTFSALVTVVLFSFMSYATSPYYMIAWQQLLRGWTALDVAIGWIPFAIGAVASTLVAAWLIARLPAQWIVAIGVGVVCISSILLATMPRNQSYWEQTFPAILIGSFCPDFVFTPAQIIASNSVNRRQQGVAASLIETLNLYEASLGLGFAGTTESQTNKGRINPIAGYRAALAFAAGIAGAAILITAAFVRVPKNDRKGWEDEDNDAADVALVSGRAAEVASGSNAQASGRR</sequence>
<name>A0A139HPP3_9PEZI</name>
<reference evidence="8 9" key="1">
    <citation type="submission" date="2015-07" db="EMBL/GenBank/DDBJ databases">
        <title>Comparative genomics of the Sigatoka disease complex on banana suggests a link between parallel evolutionary changes in Pseudocercospora fijiensis and Pseudocercospora eumusae and increased virulence on the banana host.</title>
        <authorList>
            <person name="Chang T.-C."/>
            <person name="Salvucci A."/>
            <person name="Crous P.W."/>
            <person name="Stergiopoulos I."/>
        </authorList>
    </citation>
    <scope>NUCLEOTIDE SEQUENCE [LARGE SCALE GENOMIC DNA]</scope>
    <source>
        <strain evidence="8 9">CBS 116634</strain>
    </source>
</reference>
<keyword evidence="6" id="KW-0732">Signal</keyword>
<feature type="domain" description="Major facilitator superfamily (MFS) profile" evidence="7">
    <location>
        <begin position="1"/>
        <end position="336"/>
    </location>
</feature>
<dbReference type="PANTHER" id="PTHR42718">
    <property type="entry name" value="MAJOR FACILITATOR SUPERFAMILY MULTIDRUG TRANSPORTER MFSC"/>
    <property type="match status" value="1"/>
</dbReference>
<dbReference type="GO" id="GO:0016020">
    <property type="term" value="C:membrane"/>
    <property type="evidence" value="ECO:0007669"/>
    <property type="project" value="UniProtKB-SubCell"/>
</dbReference>
<feature type="transmembrane region" description="Helical" evidence="5">
    <location>
        <begin position="104"/>
        <end position="125"/>
    </location>
</feature>
<feature type="chain" id="PRO_5007297020" description="Major facilitator superfamily (MFS) profile domain-containing protein" evidence="6">
    <location>
        <begin position="19"/>
        <end position="374"/>
    </location>
</feature>
<evidence type="ECO:0000256" key="3">
    <source>
        <dbReference type="ARBA" id="ARBA00022989"/>
    </source>
</evidence>
<feature type="transmembrane region" description="Helical" evidence="5">
    <location>
        <begin position="240"/>
        <end position="260"/>
    </location>
</feature>
<feature type="transmembrane region" description="Helical" evidence="5">
    <location>
        <begin position="181"/>
        <end position="203"/>
    </location>
</feature>
<evidence type="ECO:0000256" key="2">
    <source>
        <dbReference type="ARBA" id="ARBA00022692"/>
    </source>
</evidence>
<evidence type="ECO:0000259" key="7">
    <source>
        <dbReference type="PROSITE" id="PS50850"/>
    </source>
</evidence>
<feature type="transmembrane region" description="Helical" evidence="5">
    <location>
        <begin position="312"/>
        <end position="332"/>
    </location>
</feature>
<organism evidence="8 9">
    <name type="scientific">Pseudocercospora musae</name>
    <dbReference type="NCBI Taxonomy" id="113226"/>
    <lineage>
        <taxon>Eukaryota</taxon>
        <taxon>Fungi</taxon>
        <taxon>Dikarya</taxon>
        <taxon>Ascomycota</taxon>
        <taxon>Pezizomycotina</taxon>
        <taxon>Dothideomycetes</taxon>
        <taxon>Dothideomycetidae</taxon>
        <taxon>Mycosphaerellales</taxon>
        <taxon>Mycosphaerellaceae</taxon>
        <taxon>Pseudocercospora</taxon>
    </lineage>
</organism>
<evidence type="ECO:0000313" key="8">
    <source>
        <dbReference type="EMBL" id="KXT04352.1"/>
    </source>
</evidence>
<evidence type="ECO:0000256" key="1">
    <source>
        <dbReference type="ARBA" id="ARBA00004141"/>
    </source>
</evidence>
<dbReference type="InterPro" id="IPR020846">
    <property type="entry name" value="MFS_dom"/>
</dbReference>
<dbReference type="Pfam" id="PF07690">
    <property type="entry name" value="MFS_1"/>
    <property type="match status" value="1"/>
</dbReference>
<dbReference type="GO" id="GO:0022857">
    <property type="term" value="F:transmembrane transporter activity"/>
    <property type="evidence" value="ECO:0007669"/>
    <property type="project" value="InterPro"/>
</dbReference>
<feature type="transmembrane region" description="Helical" evidence="5">
    <location>
        <begin position="137"/>
        <end position="161"/>
    </location>
</feature>
<feature type="transmembrane region" description="Helical" evidence="5">
    <location>
        <begin position="28"/>
        <end position="52"/>
    </location>
</feature>
<proteinExistence type="predicted"/>
<dbReference type="OrthoDB" id="3640120at2759"/>
<protein>
    <recommendedName>
        <fullName evidence="7">Major facilitator superfamily (MFS) profile domain-containing protein</fullName>
    </recommendedName>
</protein>
<gene>
    <name evidence="8" type="ORF">AC579_8940</name>
</gene>
<dbReference type="Gene3D" id="1.20.1250.20">
    <property type="entry name" value="MFS general substrate transporter like domains"/>
    <property type="match status" value="2"/>
</dbReference>
<dbReference type="InterPro" id="IPR036259">
    <property type="entry name" value="MFS_trans_sf"/>
</dbReference>
<evidence type="ECO:0000256" key="6">
    <source>
        <dbReference type="SAM" id="SignalP"/>
    </source>
</evidence>
<dbReference type="PANTHER" id="PTHR42718:SF41">
    <property type="entry name" value="MFS TRANSPORTER OF UNKOWN SPECIFICITY (AFU_ORTHOLOGUE AFUA_5G09940)-RELATED"/>
    <property type="match status" value="1"/>
</dbReference>
<keyword evidence="4 5" id="KW-0472">Membrane</keyword>
<dbReference type="Proteomes" id="UP000073492">
    <property type="component" value="Unassembled WGS sequence"/>
</dbReference>
<evidence type="ECO:0000256" key="4">
    <source>
        <dbReference type="ARBA" id="ARBA00023136"/>
    </source>
</evidence>
<dbReference type="AlphaFoldDB" id="A0A139HPP3"/>
<evidence type="ECO:0000256" key="5">
    <source>
        <dbReference type="SAM" id="Phobius"/>
    </source>
</evidence>
<dbReference type="PROSITE" id="PS50850">
    <property type="entry name" value="MFS"/>
    <property type="match status" value="1"/>
</dbReference>
<dbReference type="SUPFAM" id="SSF103473">
    <property type="entry name" value="MFS general substrate transporter"/>
    <property type="match status" value="1"/>
</dbReference>
<dbReference type="EMBL" id="LFZO01000589">
    <property type="protein sequence ID" value="KXT04352.1"/>
    <property type="molecule type" value="Genomic_DNA"/>
</dbReference>
<comment type="caution">
    <text evidence="8">The sequence shown here is derived from an EMBL/GenBank/DDBJ whole genome shotgun (WGS) entry which is preliminary data.</text>
</comment>
<evidence type="ECO:0000313" key="9">
    <source>
        <dbReference type="Proteomes" id="UP000073492"/>
    </source>
</evidence>
<keyword evidence="9" id="KW-1185">Reference proteome</keyword>
<feature type="transmembrane region" description="Helical" evidence="5">
    <location>
        <begin position="64"/>
        <end position="84"/>
    </location>
</feature>
<keyword evidence="2 5" id="KW-0812">Transmembrane</keyword>
<comment type="subcellular location">
    <subcellularLocation>
        <location evidence="1">Membrane</location>
        <topology evidence="1">Multi-pass membrane protein</topology>
    </subcellularLocation>
</comment>
<keyword evidence="3 5" id="KW-1133">Transmembrane helix</keyword>
<accession>A0A139HPP3</accession>
<dbReference type="InterPro" id="IPR011701">
    <property type="entry name" value="MFS"/>
</dbReference>
<feature type="signal peptide" evidence="6">
    <location>
        <begin position="1"/>
        <end position="18"/>
    </location>
</feature>